<dbReference type="Pfam" id="PF06203">
    <property type="entry name" value="CCT"/>
    <property type="match status" value="1"/>
</dbReference>
<keyword evidence="3" id="KW-0479">Metal-binding</keyword>
<dbReference type="InterPro" id="IPR010402">
    <property type="entry name" value="CCT_domain"/>
</dbReference>
<reference evidence="12 13" key="1">
    <citation type="submission" date="2023-10" db="EMBL/GenBank/DDBJ databases">
        <title>Chromosome-scale genome assembly provides insights into flower coloration mechanisms of Canna indica.</title>
        <authorList>
            <person name="Li C."/>
        </authorList>
    </citation>
    <scope>NUCLEOTIDE SEQUENCE [LARGE SCALE GENOMIC DNA]</scope>
    <source>
        <tissue evidence="12">Flower</tissue>
    </source>
</reference>
<dbReference type="AlphaFoldDB" id="A0AAQ3QAI1"/>
<evidence type="ECO:0000313" key="12">
    <source>
        <dbReference type="EMBL" id="WOL05526.1"/>
    </source>
</evidence>
<keyword evidence="13" id="KW-1185">Reference proteome</keyword>
<evidence type="ECO:0000256" key="2">
    <source>
        <dbReference type="ARBA" id="ARBA00010024"/>
    </source>
</evidence>
<evidence type="ECO:0000256" key="7">
    <source>
        <dbReference type="PROSITE-ProRule" id="PRU00024"/>
    </source>
</evidence>
<evidence type="ECO:0000256" key="8">
    <source>
        <dbReference type="PROSITE-ProRule" id="PRU00357"/>
    </source>
</evidence>
<accession>A0AAQ3QAI1</accession>
<dbReference type="CDD" id="cd19821">
    <property type="entry name" value="Bbox1_BBX-like"/>
    <property type="match status" value="1"/>
</dbReference>
<dbReference type="EMBL" id="CP136893">
    <property type="protein sequence ID" value="WOL05526.1"/>
    <property type="molecule type" value="Genomic_DNA"/>
</dbReference>
<dbReference type="InterPro" id="IPR000315">
    <property type="entry name" value="Znf_B-box"/>
</dbReference>
<dbReference type="PROSITE" id="PS51017">
    <property type="entry name" value="CCT"/>
    <property type="match status" value="1"/>
</dbReference>
<evidence type="ECO:0000256" key="9">
    <source>
        <dbReference type="SAM" id="MobiDB-lite"/>
    </source>
</evidence>
<dbReference type="SMART" id="SM00336">
    <property type="entry name" value="BBOX"/>
    <property type="match status" value="2"/>
</dbReference>
<dbReference type="GO" id="GO:0009909">
    <property type="term" value="P:regulation of flower development"/>
    <property type="evidence" value="ECO:0007669"/>
    <property type="project" value="InterPro"/>
</dbReference>
<dbReference type="GO" id="GO:0003700">
    <property type="term" value="F:DNA-binding transcription factor activity"/>
    <property type="evidence" value="ECO:0007669"/>
    <property type="project" value="TreeGrafter"/>
</dbReference>
<dbReference type="PANTHER" id="PTHR31319">
    <property type="entry name" value="ZINC FINGER PROTEIN CONSTANS-LIKE 4"/>
    <property type="match status" value="1"/>
</dbReference>
<dbReference type="InterPro" id="IPR045281">
    <property type="entry name" value="CONSTANS-like"/>
</dbReference>
<evidence type="ECO:0000256" key="4">
    <source>
        <dbReference type="ARBA" id="ARBA00022771"/>
    </source>
</evidence>
<evidence type="ECO:0000313" key="13">
    <source>
        <dbReference type="Proteomes" id="UP001327560"/>
    </source>
</evidence>
<feature type="domain" description="CCT" evidence="11">
    <location>
        <begin position="268"/>
        <end position="310"/>
    </location>
</feature>
<dbReference type="Pfam" id="PF00643">
    <property type="entry name" value="zf-B_box"/>
    <property type="match status" value="2"/>
</dbReference>
<keyword evidence="4 7" id="KW-0863">Zinc-finger</keyword>
<gene>
    <name evidence="12" type="ORF">Cni_G14255</name>
</gene>
<proteinExistence type="inferred from homology"/>
<evidence type="ECO:0000256" key="1">
    <source>
        <dbReference type="ARBA" id="ARBA00004123"/>
    </source>
</evidence>
<keyword evidence="5" id="KW-0862">Zinc</keyword>
<feature type="domain" description="B box-type" evidence="10">
    <location>
        <begin position="57"/>
        <end position="104"/>
    </location>
</feature>
<comment type="similarity">
    <text evidence="2">Belongs to the CONSTANS family.</text>
</comment>
<dbReference type="PANTHER" id="PTHR31319:SF53">
    <property type="entry name" value="ZINC FINGER PROTEIN CONSTANS-LIKE 5"/>
    <property type="match status" value="1"/>
</dbReference>
<protein>
    <submittedName>
        <fullName evidence="12">Uncharacterized protein</fullName>
    </submittedName>
</protein>
<sequence>MSSKTEWKEGFWTGRRCDSCKAAAAKLYCAADAAYLCGGCDARVHGATDHPLAPRHQRVWVCEVCEQAPAAVTCKADAAALCVACDADIHSANPLARRHDRAPVVPFLDPLKPSSASAAFLLGPDENKKKADESWLDLPSPAHPPPEGSIGAADPKSASYFFSEVDLYLFSDYATSMGARCPQTESVVPIVTKASGGAPPHRPLFLPPPDSIVDLECGAPSKCSYTTNSISHSVSSSSVGVVPDGSGCSGTTADVTNPYGIGSGRADREARLMRYREKRKWRRFEKTIRYASRKAYAETRPRVKGRFAKRAEIEAEVEDPIYPSSAVHVASF</sequence>
<feature type="region of interest" description="Disordered" evidence="9">
    <location>
        <begin position="131"/>
        <end position="150"/>
    </location>
</feature>
<name>A0AAQ3QAI1_9LILI</name>
<evidence type="ECO:0000259" key="10">
    <source>
        <dbReference type="PROSITE" id="PS50119"/>
    </source>
</evidence>
<organism evidence="12 13">
    <name type="scientific">Canna indica</name>
    <name type="common">Indian-shot</name>
    <dbReference type="NCBI Taxonomy" id="4628"/>
    <lineage>
        <taxon>Eukaryota</taxon>
        <taxon>Viridiplantae</taxon>
        <taxon>Streptophyta</taxon>
        <taxon>Embryophyta</taxon>
        <taxon>Tracheophyta</taxon>
        <taxon>Spermatophyta</taxon>
        <taxon>Magnoliopsida</taxon>
        <taxon>Liliopsida</taxon>
        <taxon>Zingiberales</taxon>
        <taxon>Cannaceae</taxon>
        <taxon>Canna</taxon>
    </lineage>
</organism>
<evidence type="ECO:0000256" key="3">
    <source>
        <dbReference type="ARBA" id="ARBA00022723"/>
    </source>
</evidence>
<keyword evidence="6 8" id="KW-0539">Nucleus</keyword>
<comment type="subcellular location">
    <subcellularLocation>
        <location evidence="1 8">Nucleus</location>
    </subcellularLocation>
</comment>
<dbReference type="GO" id="GO:0008270">
    <property type="term" value="F:zinc ion binding"/>
    <property type="evidence" value="ECO:0007669"/>
    <property type="project" value="UniProtKB-KW"/>
</dbReference>
<dbReference type="InterPro" id="IPR049808">
    <property type="entry name" value="CONSTANS-like_Bbox1"/>
</dbReference>
<evidence type="ECO:0000256" key="6">
    <source>
        <dbReference type="ARBA" id="ARBA00023242"/>
    </source>
</evidence>
<evidence type="ECO:0000256" key="5">
    <source>
        <dbReference type="ARBA" id="ARBA00022833"/>
    </source>
</evidence>
<feature type="domain" description="B box-type" evidence="10">
    <location>
        <begin position="17"/>
        <end position="61"/>
    </location>
</feature>
<dbReference type="GO" id="GO:0005634">
    <property type="term" value="C:nucleus"/>
    <property type="evidence" value="ECO:0007669"/>
    <property type="project" value="UniProtKB-SubCell"/>
</dbReference>
<evidence type="ECO:0000259" key="11">
    <source>
        <dbReference type="PROSITE" id="PS51017"/>
    </source>
</evidence>
<dbReference type="Proteomes" id="UP001327560">
    <property type="component" value="Chromosome 4"/>
</dbReference>
<dbReference type="PROSITE" id="PS50119">
    <property type="entry name" value="ZF_BBOX"/>
    <property type="match status" value="2"/>
</dbReference>